<dbReference type="GO" id="GO:0004843">
    <property type="term" value="F:cysteine-type deubiquitinase activity"/>
    <property type="evidence" value="ECO:0007669"/>
    <property type="project" value="UniProtKB-EC"/>
</dbReference>
<keyword evidence="5" id="KW-0378">Hydrolase</keyword>
<dbReference type="STRING" id="7266.A0A3B0KSP8"/>
<protein>
    <recommendedName>
        <fullName evidence="2">ubiquitinyl hydrolase 1</fullName>
        <ecNumber evidence="2">3.4.19.12</ecNumber>
    </recommendedName>
</protein>
<feature type="compositionally biased region" description="Basic and acidic residues" evidence="7">
    <location>
        <begin position="59"/>
        <end position="90"/>
    </location>
</feature>
<dbReference type="PANTHER" id="PTHR12419:SF10">
    <property type="entry name" value="DEUBIQUITINASE OTUD6B"/>
    <property type="match status" value="1"/>
</dbReference>
<accession>A0A3B0KSP8</accession>
<evidence type="ECO:0000256" key="6">
    <source>
        <dbReference type="ARBA" id="ARBA00022807"/>
    </source>
</evidence>
<dbReference type="EC" id="3.4.19.12" evidence="2"/>
<keyword evidence="6" id="KW-0788">Thiol protease</keyword>
<dbReference type="OMA" id="YELGAHY"/>
<sequence length="318" mass="36194">MKVAVMAKGGLEIFEMEPKLKEINLEDVASRHRRERKELQAKLQAMKKNAPKNNKTKRKEFLDEMSRLENELEQRQRVELQADSSKDVSELSKNQHFAVVPTAACQPAKSEDDEEKPQEPSTQRVSKAQKRRDKKAREAREREEEIRVELQNAANDGPSLKLVELQQITAKLAGRQLALHSIVSDGDCLYHAVLHQLNVNSLPGHSVQELRKETANYVRAQKDTFVSYMIHPESGDLLNEEQFEQYCKDIDENHAWGGHIELKAMSSLLKVPIEVIQADGAPTLLGQEEFCGAPLVLCYHRHMYQLGAHYNSTVPVEI</sequence>
<keyword evidence="3" id="KW-0645">Protease</keyword>
<evidence type="ECO:0000256" key="2">
    <source>
        <dbReference type="ARBA" id="ARBA00012759"/>
    </source>
</evidence>
<keyword evidence="4" id="KW-0833">Ubl conjugation pathway</keyword>
<dbReference type="InterPro" id="IPR038765">
    <property type="entry name" value="Papain-like_cys_pep_sf"/>
</dbReference>
<evidence type="ECO:0000313" key="10">
    <source>
        <dbReference type="Proteomes" id="UP000268350"/>
    </source>
</evidence>
<dbReference type="OrthoDB" id="415023at2759"/>
<dbReference type="AlphaFoldDB" id="A0A3B0KSP8"/>
<dbReference type="PROSITE" id="PS50802">
    <property type="entry name" value="OTU"/>
    <property type="match status" value="1"/>
</dbReference>
<gene>
    <name evidence="9" type="ORF">DGUA_6G020305</name>
</gene>
<evidence type="ECO:0000256" key="4">
    <source>
        <dbReference type="ARBA" id="ARBA00022786"/>
    </source>
</evidence>
<dbReference type="GO" id="GO:0016579">
    <property type="term" value="P:protein deubiquitination"/>
    <property type="evidence" value="ECO:0007669"/>
    <property type="project" value="TreeGrafter"/>
</dbReference>
<evidence type="ECO:0000256" key="7">
    <source>
        <dbReference type="SAM" id="MobiDB-lite"/>
    </source>
</evidence>
<name>A0A3B0KSP8_DROGU</name>
<proteinExistence type="predicted"/>
<comment type="catalytic activity">
    <reaction evidence="1">
        <text>Thiol-dependent hydrolysis of ester, thioester, amide, peptide and isopeptide bonds formed by the C-terminal Gly of ubiquitin (a 76-residue protein attached to proteins as an intracellular targeting signal).</text>
        <dbReference type="EC" id="3.4.19.12"/>
    </reaction>
</comment>
<dbReference type="Gene3D" id="3.90.70.80">
    <property type="match status" value="1"/>
</dbReference>
<dbReference type="EMBL" id="OUUW01000027">
    <property type="protein sequence ID" value="SPP89759.1"/>
    <property type="molecule type" value="Genomic_DNA"/>
</dbReference>
<evidence type="ECO:0000256" key="3">
    <source>
        <dbReference type="ARBA" id="ARBA00022670"/>
    </source>
</evidence>
<dbReference type="InterPro" id="IPR049772">
    <property type="entry name" value="OTU_OTUD6"/>
</dbReference>
<evidence type="ECO:0000256" key="5">
    <source>
        <dbReference type="ARBA" id="ARBA00022801"/>
    </source>
</evidence>
<dbReference type="Pfam" id="PF02338">
    <property type="entry name" value="OTU"/>
    <property type="match status" value="1"/>
</dbReference>
<evidence type="ECO:0000256" key="1">
    <source>
        <dbReference type="ARBA" id="ARBA00000707"/>
    </source>
</evidence>
<dbReference type="FunFam" id="3.90.70.80:FF:000003">
    <property type="entry name" value="OTU domain-containing protein 6B"/>
    <property type="match status" value="1"/>
</dbReference>
<dbReference type="SUPFAM" id="SSF54001">
    <property type="entry name" value="Cysteine proteinases"/>
    <property type="match status" value="1"/>
</dbReference>
<dbReference type="InterPro" id="IPR003323">
    <property type="entry name" value="OTU_dom"/>
</dbReference>
<evidence type="ECO:0000259" key="8">
    <source>
        <dbReference type="PROSITE" id="PS50802"/>
    </source>
</evidence>
<feature type="region of interest" description="Disordered" evidence="7">
    <location>
        <begin position="43"/>
        <end position="144"/>
    </location>
</feature>
<dbReference type="PANTHER" id="PTHR12419">
    <property type="entry name" value="OTU DOMAIN CONTAINING PROTEIN"/>
    <property type="match status" value="1"/>
</dbReference>
<feature type="compositionally biased region" description="Basic and acidic residues" evidence="7">
    <location>
        <begin position="135"/>
        <end position="144"/>
    </location>
</feature>
<dbReference type="GO" id="GO:0006508">
    <property type="term" value="P:proteolysis"/>
    <property type="evidence" value="ECO:0007669"/>
    <property type="project" value="UniProtKB-KW"/>
</dbReference>
<organism evidence="9 10">
    <name type="scientific">Drosophila guanche</name>
    <name type="common">Fruit fly</name>
    <dbReference type="NCBI Taxonomy" id="7266"/>
    <lineage>
        <taxon>Eukaryota</taxon>
        <taxon>Metazoa</taxon>
        <taxon>Ecdysozoa</taxon>
        <taxon>Arthropoda</taxon>
        <taxon>Hexapoda</taxon>
        <taxon>Insecta</taxon>
        <taxon>Pterygota</taxon>
        <taxon>Neoptera</taxon>
        <taxon>Endopterygota</taxon>
        <taxon>Diptera</taxon>
        <taxon>Brachycera</taxon>
        <taxon>Muscomorpha</taxon>
        <taxon>Ephydroidea</taxon>
        <taxon>Drosophilidae</taxon>
        <taxon>Drosophila</taxon>
        <taxon>Sophophora</taxon>
    </lineage>
</organism>
<feature type="domain" description="OTU" evidence="8">
    <location>
        <begin position="177"/>
        <end position="316"/>
    </location>
</feature>
<keyword evidence="10" id="KW-1185">Reference proteome</keyword>
<dbReference type="InterPro" id="IPR050704">
    <property type="entry name" value="Peptidase_C85-like"/>
</dbReference>
<evidence type="ECO:0000313" key="9">
    <source>
        <dbReference type="EMBL" id="SPP89759.1"/>
    </source>
</evidence>
<dbReference type="Proteomes" id="UP000268350">
    <property type="component" value="Unassembled WGS sequence"/>
</dbReference>
<reference evidence="10" key="1">
    <citation type="submission" date="2018-01" db="EMBL/GenBank/DDBJ databases">
        <authorList>
            <person name="Alioto T."/>
            <person name="Alioto T."/>
        </authorList>
    </citation>
    <scope>NUCLEOTIDE SEQUENCE [LARGE SCALE GENOMIC DNA]</scope>
</reference>
<dbReference type="CDD" id="cd22761">
    <property type="entry name" value="OTU_OTUD6"/>
    <property type="match status" value="1"/>
</dbReference>